<reference evidence="7" key="1">
    <citation type="submission" date="2019-05" db="EMBL/GenBank/DDBJ databases">
        <title>Complete genome sequencing of Dialister sp. strain 5BBH33.</title>
        <authorList>
            <person name="Sakamoto M."/>
            <person name="Murakami T."/>
            <person name="Mori H."/>
        </authorList>
    </citation>
    <scope>NUCLEOTIDE SEQUENCE [LARGE SCALE GENOMIC DNA]</scope>
    <source>
        <strain evidence="7">5BBH33</strain>
    </source>
</reference>
<name>A0A8D5A5D0_9FIRM</name>
<dbReference type="SUPFAM" id="SSF160996">
    <property type="entry name" value="HI0933 insert domain-like"/>
    <property type="match status" value="1"/>
</dbReference>
<dbReference type="GeneID" id="92715793"/>
<feature type="domain" description="RsdA/BaiN/AoA(So)-like Rossmann fold-like" evidence="4">
    <location>
        <begin position="7"/>
        <end position="409"/>
    </location>
</feature>
<organism evidence="6 7">
    <name type="scientific">Dialister hominis</name>
    <dbReference type="NCBI Taxonomy" id="2582419"/>
    <lineage>
        <taxon>Bacteria</taxon>
        <taxon>Bacillati</taxon>
        <taxon>Bacillota</taxon>
        <taxon>Negativicutes</taxon>
        <taxon>Veillonellales</taxon>
        <taxon>Veillonellaceae</taxon>
        <taxon>Dialister</taxon>
    </lineage>
</organism>
<dbReference type="KEGG" id="dho:Dia5BBH33_05760"/>
<keyword evidence="2" id="KW-0285">Flavoprotein</keyword>
<dbReference type="Pfam" id="PF22780">
    <property type="entry name" value="HI0933_like_1st"/>
    <property type="match status" value="1"/>
</dbReference>
<dbReference type="PANTHER" id="PTHR42887">
    <property type="entry name" value="OS12G0638800 PROTEIN"/>
    <property type="match status" value="1"/>
</dbReference>
<dbReference type="InterPro" id="IPR004792">
    <property type="entry name" value="BaiN-like"/>
</dbReference>
<sequence>MSSGNKTICIIGGGVAGLLAAVTAADEGASVKLFEKMSKVGLKMGITGKGRCNLTNSAPIMDFIAKTPGNGKFLYSAYEKFNNEDLLDLLHGWGLKTKVERGGRVFPASDDAQEVRHLFMDLLRKKKVELHLDESVTRILTKDGEVSGIVTDKGSYGAGAVILCTGGSSYPRTGSTGDGYRMARELGHKVTAIRPALIPLVCKESYGKELQGLSLKNVSFSIDAGGRRKASEFGEMLFTHFGVSGPIVLMLSDKASLWLSQGHEIKASIDLKPALTEDVLDKRVLRDLETYHLKQMAGALQDLMPHRMIDVILSLAGIERDLTVSDLKKAQRIALVKTMKAMPLTVTGTRPISEAIVTAGGVSVKEINPSTMESKVVKKLYMAGEVLDVHAFTGGYNLQAAFSTGHLAALSAVRSLENA</sequence>
<gene>
    <name evidence="6" type="ORF">Dia5BBH33_05760</name>
</gene>
<dbReference type="InterPro" id="IPR036188">
    <property type="entry name" value="FAD/NAD-bd_sf"/>
</dbReference>
<dbReference type="EMBL" id="AP019697">
    <property type="protein sequence ID" value="BBK24641.1"/>
    <property type="molecule type" value="Genomic_DNA"/>
</dbReference>
<dbReference type="Pfam" id="PF03486">
    <property type="entry name" value="HI0933_like"/>
    <property type="match status" value="1"/>
</dbReference>
<dbReference type="Gene3D" id="3.50.50.60">
    <property type="entry name" value="FAD/NAD(P)-binding domain"/>
    <property type="match status" value="1"/>
</dbReference>
<evidence type="ECO:0000259" key="5">
    <source>
        <dbReference type="Pfam" id="PF22780"/>
    </source>
</evidence>
<keyword evidence="7" id="KW-1185">Reference proteome</keyword>
<dbReference type="NCBIfam" id="TIGR00275">
    <property type="entry name" value="aminoacetone oxidase family FAD-binding enzyme"/>
    <property type="match status" value="1"/>
</dbReference>
<evidence type="ECO:0000259" key="4">
    <source>
        <dbReference type="Pfam" id="PF03486"/>
    </source>
</evidence>
<dbReference type="OrthoDB" id="9773233at2"/>
<dbReference type="InterPro" id="IPR023166">
    <property type="entry name" value="BaiN-like_dom_sf"/>
</dbReference>
<dbReference type="Proteomes" id="UP000320585">
    <property type="component" value="Chromosome"/>
</dbReference>
<evidence type="ECO:0000313" key="6">
    <source>
        <dbReference type="EMBL" id="BBK24641.1"/>
    </source>
</evidence>
<dbReference type="PANTHER" id="PTHR42887:SF2">
    <property type="entry name" value="OS12G0638800 PROTEIN"/>
    <property type="match status" value="1"/>
</dbReference>
<accession>A0A8D5A5D0</accession>
<evidence type="ECO:0000256" key="2">
    <source>
        <dbReference type="ARBA" id="ARBA00022630"/>
    </source>
</evidence>
<dbReference type="Gene3D" id="2.40.30.10">
    <property type="entry name" value="Translation factors"/>
    <property type="match status" value="1"/>
</dbReference>
<dbReference type="SUPFAM" id="SSF51905">
    <property type="entry name" value="FAD/NAD(P)-binding domain"/>
    <property type="match status" value="1"/>
</dbReference>
<dbReference type="InterPro" id="IPR055178">
    <property type="entry name" value="RsdA/BaiN/AoA(So)-like_dom"/>
</dbReference>
<evidence type="ECO:0000256" key="1">
    <source>
        <dbReference type="ARBA" id="ARBA00001974"/>
    </source>
</evidence>
<keyword evidence="3" id="KW-0274">FAD</keyword>
<evidence type="ECO:0000256" key="3">
    <source>
        <dbReference type="ARBA" id="ARBA00022827"/>
    </source>
</evidence>
<dbReference type="InterPro" id="IPR057661">
    <property type="entry name" value="RsdA/BaiN/AoA(So)_Rossmann"/>
</dbReference>
<comment type="cofactor">
    <cofactor evidence="1">
        <name>FAD</name>
        <dbReference type="ChEBI" id="CHEBI:57692"/>
    </cofactor>
</comment>
<dbReference type="RefSeq" id="WP_022381755.1">
    <property type="nucleotide sequence ID" value="NZ_AP019697.1"/>
</dbReference>
<dbReference type="AlphaFoldDB" id="A0A8D5A5D0"/>
<proteinExistence type="predicted"/>
<dbReference type="PRINTS" id="PR00411">
    <property type="entry name" value="PNDRDTASEI"/>
</dbReference>
<protein>
    <submittedName>
        <fullName evidence="6">Aminoacetone oxidase family FAD-binding enzyme</fullName>
    </submittedName>
</protein>
<dbReference type="Gene3D" id="1.10.8.260">
    <property type="entry name" value="HI0933 insert domain-like"/>
    <property type="match status" value="1"/>
</dbReference>
<evidence type="ECO:0000313" key="7">
    <source>
        <dbReference type="Proteomes" id="UP000320585"/>
    </source>
</evidence>
<feature type="domain" description="RsdA/BaiN/AoA(So)-like insert" evidence="5">
    <location>
        <begin position="194"/>
        <end position="357"/>
    </location>
</feature>